<dbReference type="PANTHER" id="PTHR47151:SF2">
    <property type="entry name" value="AMINO ACID BINDING PROTEIN"/>
    <property type="match status" value="1"/>
</dbReference>
<feature type="signal peptide" evidence="3">
    <location>
        <begin position="1"/>
        <end position="21"/>
    </location>
</feature>
<dbReference type="SUPFAM" id="SSF53822">
    <property type="entry name" value="Periplasmic binding protein-like I"/>
    <property type="match status" value="1"/>
</dbReference>
<evidence type="ECO:0000313" key="6">
    <source>
        <dbReference type="Proteomes" id="UP001597229"/>
    </source>
</evidence>
<dbReference type="Gene3D" id="3.40.50.2300">
    <property type="match status" value="2"/>
</dbReference>
<protein>
    <submittedName>
        <fullName evidence="5">Branched-chain amino acid ABC transporter substrate-binding protein</fullName>
    </submittedName>
</protein>
<accession>A0ABW3W8D1</accession>
<evidence type="ECO:0000313" key="5">
    <source>
        <dbReference type="EMBL" id="MFD1251152.1"/>
    </source>
</evidence>
<organism evidence="5 6">
    <name type="scientific">Nocardioides ginsengisoli</name>
    <dbReference type="NCBI Taxonomy" id="363868"/>
    <lineage>
        <taxon>Bacteria</taxon>
        <taxon>Bacillati</taxon>
        <taxon>Actinomycetota</taxon>
        <taxon>Actinomycetes</taxon>
        <taxon>Propionibacteriales</taxon>
        <taxon>Nocardioidaceae</taxon>
        <taxon>Nocardioides</taxon>
    </lineage>
</organism>
<dbReference type="PANTHER" id="PTHR47151">
    <property type="entry name" value="LEU/ILE/VAL-BINDING ABC TRANSPORTER SUBUNIT"/>
    <property type="match status" value="1"/>
</dbReference>
<feature type="domain" description="Leucine-binding protein" evidence="4">
    <location>
        <begin position="45"/>
        <end position="366"/>
    </location>
</feature>
<gene>
    <name evidence="5" type="ORF">ACFQ3F_25405</name>
</gene>
<dbReference type="RefSeq" id="WP_367920260.1">
    <property type="nucleotide sequence ID" value="NZ_BAABAC010000028.1"/>
</dbReference>
<keyword evidence="2 3" id="KW-0732">Signal</keyword>
<dbReference type="PROSITE" id="PS51257">
    <property type="entry name" value="PROKAR_LIPOPROTEIN"/>
    <property type="match status" value="1"/>
</dbReference>
<evidence type="ECO:0000259" key="4">
    <source>
        <dbReference type="Pfam" id="PF13458"/>
    </source>
</evidence>
<dbReference type="InterPro" id="IPR028081">
    <property type="entry name" value="Leu-bd"/>
</dbReference>
<name>A0ABW3W8D1_9ACTN</name>
<dbReference type="CDD" id="cd06342">
    <property type="entry name" value="PBP1_ABC_LIVBP-like"/>
    <property type="match status" value="1"/>
</dbReference>
<evidence type="ECO:0000256" key="2">
    <source>
        <dbReference type="ARBA" id="ARBA00022729"/>
    </source>
</evidence>
<evidence type="ECO:0000256" key="1">
    <source>
        <dbReference type="ARBA" id="ARBA00010062"/>
    </source>
</evidence>
<proteinExistence type="inferred from homology"/>
<evidence type="ECO:0000256" key="3">
    <source>
        <dbReference type="SAM" id="SignalP"/>
    </source>
</evidence>
<reference evidence="6" key="1">
    <citation type="journal article" date="2019" name="Int. J. Syst. Evol. Microbiol.">
        <title>The Global Catalogue of Microorganisms (GCM) 10K type strain sequencing project: providing services to taxonomists for standard genome sequencing and annotation.</title>
        <authorList>
            <consortium name="The Broad Institute Genomics Platform"/>
            <consortium name="The Broad Institute Genome Sequencing Center for Infectious Disease"/>
            <person name="Wu L."/>
            <person name="Ma J."/>
        </authorList>
    </citation>
    <scope>NUCLEOTIDE SEQUENCE [LARGE SCALE GENOMIC DNA]</scope>
    <source>
        <strain evidence="6">CCUG 52478</strain>
    </source>
</reference>
<comment type="caution">
    <text evidence="5">The sequence shown here is derived from an EMBL/GenBank/DDBJ whole genome shotgun (WGS) entry which is preliminary data.</text>
</comment>
<sequence>MARLFKTQAVVGSALLALALAGCGDSGNGGSDKLNGGGEPIEVTSVKIGFQGPLSGDYQQLGLNEFNGVELAVKEANASKEFGFGVELVKGDDQGDPSKAPAAATSLIQDQGVLGVVGPAFSGSVKAAGAQYSSAGLAFVTPSATNAQLQDQGFSSFHRSVPSDNVEGTIGAEWLAQKAKKVFVIDDLGDYGKGVADALQKKLESEGVKVIREGVDAKTTDYSVVAQKVKASGAEALFYGGYDAQTALLAKAIKAVGYDGLKVTGNGSKSTIFFDQSGDAGNGWYFLCGCADAASDPKAQKFTDSYRSAYNQDPSTFTPESYDATRALLTAIKNAAADGSLTRKAVAKSLDEIDFQGIASHIRFDGKGDIDSSVAVVNLYEAEDKTFKFLGDVTKQTS</sequence>
<dbReference type="EMBL" id="JBHTLX010000034">
    <property type="protein sequence ID" value="MFD1251152.1"/>
    <property type="molecule type" value="Genomic_DNA"/>
</dbReference>
<comment type="similarity">
    <text evidence="1">Belongs to the leucine-binding protein family.</text>
</comment>
<dbReference type="Pfam" id="PF13458">
    <property type="entry name" value="Peripla_BP_6"/>
    <property type="match status" value="1"/>
</dbReference>
<feature type="chain" id="PRO_5045575833" evidence="3">
    <location>
        <begin position="22"/>
        <end position="398"/>
    </location>
</feature>
<keyword evidence="6" id="KW-1185">Reference proteome</keyword>
<dbReference type="InterPro" id="IPR028082">
    <property type="entry name" value="Peripla_BP_I"/>
</dbReference>
<dbReference type="Proteomes" id="UP001597229">
    <property type="component" value="Unassembled WGS sequence"/>
</dbReference>